<keyword evidence="2" id="KW-1185">Reference proteome</keyword>
<accession>A0A934MPX6</accession>
<protein>
    <submittedName>
        <fullName evidence="1">Uncharacterized protein</fullName>
    </submittedName>
</protein>
<evidence type="ECO:0000313" key="1">
    <source>
        <dbReference type="EMBL" id="MBJ6360834.1"/>
    </source>
</evidence>
<comment type="caution">
    <text evidence="1">The sequence shown here is derived from an EMBL/GenBank/DDBJ whole genome shotgun (WGS) entry which is preliminary data.</text>
</comment>
<sequence>MIEQLDLFDLEPKEQPAVIFKSYSVPALNGFYYETKTRKFVSFALGQRYYEIPASRCRLAKEWQQKIMRERSI</sequence>
<reference evidence="1" key="1">
    <citation type="submission" date="2020-12" db="EMBL/GenBank/DDBJ databases">
        <authorList>
            <person name="Huq M.A."/>
        </authorList>
    </citation>
    <scope>NUCLEOTIDE SEQUENCE</scope>
    <source>
        <strain evidence="1">MAHUQ-46</strain>
    </source>
</reference>
<name>A0A934MPX6_9BACL</name>
<evidence type="ECO:0000313" key="2">
    <source>
        <dbReference type="Proteomes" id="UP000640274"/>
    </source>
</evidence>
<proteinExistence type="predicted"/>
<dbReference type="RefSeq" id="WP_199018485.1">
    <property type="nucleotide sequence ID" value="NZ_JAELUP010000014.1"/>
</dbReference>
<gene>
    <name evidence="1" type="ORF">JFN88_05825</name>
</gene>
<dbReference type="EMBL" id="JAELUP010000014">
    <property type="protein sequence ID" value="MBJ6360834.1"/>
    <property type="molecule type" value="Genomic_DNA"/>
</dbReference>
<organism evidence="1 2">
    <name type="scientific">Paenibacillus roseus</name>
    <dbReference type="NCBI Taxonomy" id="2798579"/>
    <lineage>
        <taxon>Bacteria</taxon>
        <taxon>Bacillati</taxon>
        <taxon>Bacillota</taxon>
        <taxon>Bacilli</taxon>
        <taxon>Bacillales</taxon>
        <taxon>Paenibacillaceae</taxon>
        <taxon>Paenibacillus</taxon>
    </lineage>
</organism>
<dbReference type="AlphaFoldDB" id="A0A934MPX6"/>
<dbReference type="Proteomes" id="UP000640274">
    <property type="component" value="Unassembled WGS sequence"/>
</dbReference>